<dbReference type="InterPro" id="IPR051941">
    <property type="entry name" value="BG_Antigen-Binding_Lectin"/>
</dbReference>
<organism evidence="2 3">
    <name type="scientific">Crassostrea virginica</name>
    <name type="common">Eastern oyster</name>
    <dbReference type="NCBI Taxonomy" id="6565"/>
    <lineage>
        <taxon>Eukaryota</taxon>
        <taxon>Metazoa</taxon>
        <taxon>Spiralia</taxon>
        <taxon>Lophotrochozoa</taxon>
        <taxon>Mollusca</taxon>
        <taxon>Bivalvia</taxon>
        <taxon>Autobranchia</taxon>
        <taxon>Pteriomorphia</taxon>
        <taxon>Ostreida</taxon>
        <taxon>Ostreoidea</taxon>
        <taxon>Ostreidae</taxon>
        <taxon>Crassostrea</taxon>
    </lineage>
</organism>
<keyword evidence="1" id="KW-0732">Signal</keyword>
<dbReference type="KEGG" id="cvn:111112691"/>
<dbReference type="Gene3D" id="2.60.120.260">
    <property type="entry name" value="Galactose-binding domain-like"/>
    <property type="match status" value="1"/>
</dbReference>
<feature type="chain" id="PRO_5034459157" evidence="1">
    <location>
        <begin position="19"/>
        <end position="190"/>
    </location>
</feature>
<dbReference type="OrthoDB" id="6136106at2759"/>
<evidence type="ECO:0000313" key="2">
    <source>
        <dbReference type="Proteomes" id="UP000694844"/>
    </source>
</evidence>
<protein>
    <submittedName>
        <fullName evidence="3">Uncharacterized protein LOC111112691</fullName>
    </submittedName>
</protein>
<keyword evidence="2" id="KW-1185">Reference proteome</keyword>
<name>A0A8B8BS08_CRAVI</name>
<evidence type="ECO:0000256" key="1">
    <source>
        <dbReference type="SAM" id="SignalP"/>
    </source>
</evidence>
<dbReference type="PANTHER" id="PTHR45713">
    <property type="entry name" value="FTP DOMAIN-CONTAINING PROTEIN"/>
    <property type="match status" value="1"/>
</dbReference>
<sequence>MELMIIIIFLRGFILAFAYDDLSKDKVATQSTTAVSSTDDFIASKAVDRDITTCIRADVIGTTSTEKNVWWKVDIGGVYNIYSINILFKNYNGEERRQQGRFAGFSMYVSSDGARDKTSLCYKDGPKLPALNFTTTCFMSGRYVIFYNERLNDVDYPNGYIAYPVYTELCEVTVHVFYEALNYVHFALQQ</sequence>
<gene>
    <name evidence="3" type="primary">LOC111112691</name>
</gene>
<feature type="signal peptide" evidence="1">
    <location>
        <begin position="1"/>
        <end position="18"/>
    </location>
</feature>
<accession>A0A8B8BS08</accession>
<dbReference type="Proteomes" id="UP000694844">
    <property type="component" value="Chromosome 9"/>
</dbReference>
<dbReference type="Pfam" id="PF22633">
    <property type="entry name" value="F5_F8_type_C_2"/>
    <property type="match status" value="1"/>
</dbReference>
<dbReference type="InterPro" id="IPR008979">
    <property type="entry name" value="Galactose-bd-like_sf"/>
</dbReference>
<reference evidence="3" key="1">
    <citation type="submission" date="2025-08" db="UniProtKB">
        <authorList>
            <consortium name="RefSeq"/>
        </authorList>
    </citation>
    <scope>IDENTIFICATION</scope>
    <source>
        <tissue evidence="3">Whole sample</tissue>
    </source>
</reference>
<dbReference type="PANTHER" id="PTHR45713:SF15">
    <property type="entry name" value="F5_8 TYPE C DOMAIN-CONTAINING PROTEIN"/>
    <property type="match status" value="1"/>
</dbReference>
<dbReference type="RefSeq" id="XP_022306123.1">
    <property type="nucleotide sequence ID" value="XM_022450415.1"/>
</dbReference>
<dbReference type="SUPFAM" id="SSF49785">
    <property type="entry name" value="Galactose-binding domain-like"/>
    <property type="match status" value="1"/>
</dbReference>
<proteinExistence type="predicted"/>
<dbReference type="GeneID" id="111112691"/>
<evidence type="ECO:0000313" key="3">
    <source>
        <dbReference type="RefSeq" id="XP_022306123.1"/>
    </source>
</evidence>
<dbReference type="AlphaFoldDB" id="A0A8B8BS08"/>